<dbReference type="PANTHER" id="PTHR30427">
    <property type="entry name" value="TRANSCRIPTIONAL ACTIVATOR PROTEIN LYSR"/>
    <property type="match status" value="1"/>
</dbReference>
<sequence>MEESLGRNSKAGFRSAQIFREIIRTGSTRRAAKELGITQSAVSQHLKLFEDTVGEELFVRDRRGLIPTTRAIELYNRLDRYFETVGRIEREITDSFRSKQSRLTIAAPHIFALKLIPQIIDALNDLDPSLEFHFRAQRYDEIAQSIVTGEADIGISRLPLDGRFFEWQIVADSTSVCVLHPDHPLARKDVITLDGISDEPLIDLEKEYTSSKLGSLAHGRSAKIFSDTIGLDVSFVAHGMGIAIDNEFIAQQYQMFDVRIVPFRPSANYHYVVFWRRSSDKISHHSAIVETFVKVIKREQSLRMNALLADGHTEAGFPRAG</sequence>
<dbReference type="SUPFAM" id="SSF53850">
    <property type="entry name" value="Periplasmic binding protein-like II"/>
    <property type="match status" value="1"/>
</dbReference>
<dbReference type="EMBL" id="JBHUGY010000027">
    <property type="protein sequence ID" value="MFD2054946.1"/>
    <property type="molecule type" value="Genomic_DNA"/>
</dbReference>
<dbReference type="RefSeq" id="WP_379020893.1">
    <property type="nucleotide sequence ID" value="NZ_JBHUGY010000027.1"/>
</dbReference>
<keyword evidence="4" id="KW-0804">Transcription</keyword>
<protein>
    <submittedName>
        <fullName evidence="6">LysR family transcriptional regulator</fullName>
    </submittedName>
</protein>
<evidence type="ECO:0000256" key="2">
    <source>
        <dbReference type="ARBA" id="ARBA00023015"/>
    </source>
</evidence>
<dbReference type="InterPro" id="IPR000847">
    <property type="entry name" value="LysR_HTH_N"/>
</dbReference>
<reference evidence="7" key="1">
    <citation type="journal article" date="2019" name="Int. J. Syst. Evol. Microbiol.">
        <title>The Global Catalogue of Microorganisms (GCM) 10K type strain sequencing project: providing services to taxonomists for standard genome sequencing and annotation.</title>
        <authorList>
            <consortium name="The Broad Institute Genomics Platform"/>
            <consortium name="The Broad Institute Genome Sequencing Center for Infectious Disease"/>
            <person name="Wu L."/>
            <person name="Ma J."/>
        </authorList>
    </citation>
    <scope>NUCLEOTIDE SEQUENCE [LARGE SCALE GENOMIC DNA]</scope>
    <source>
        <strain evidence="7">CGMCC 1.16226</strain>
    </source>
</reference>
<dbReference type="Pfam" id="PF00126">
    <property type="entry name" value="HTH_1"/>
    <property type="match status" value="1"/>
</dbReference>
<evidence type="ECO:0000256" key="1">
    <source>
        <dbReference type="ARBA" id="ARBA00009437"/>
    </source>
</evidence>
<dbReference type="Gene3D" id="1.10.10.10">
    <property type="entry name" value="Winged helix-like DNA-binding domain superfamily/Winged helix DNA-binding domain"/>
    <property type="match status" value="1"/>
</dbReference>
<dbReference type="SUPFAM" id="SSF46785">
    <property type="entry name" value="Winged helix' DNA-binding domain"/>
    <property type="match status" value="1"/>
</dbReference>
<dbReference type="Pfam" id="PF03466">
    <property type="entry name" value="LysR_substrate"/>
    <property type="match status" value="1"/>
</dbReference>
<keyword evidence="7" id="KW-1185">Reference proteome</keyword>
<comment type="similarity">
    <text evidence="1">Belongs to the LysR transcriptional regulatory family.</text>
</comment>
<evidence type="ECO:0000313" key="7">
    <source>
        <dbReference type="Proteomes" id="UP001597349"/>
    </source>
</evidence>
<feature type="domain" description="HTH lysR-type" evidence="5">
    <location>
        <begin position="13"/>
        <end position="68"/>
    </location>
</feature>
<evidence type="ECO:0000259" key="5">
    <source>
        <dbReference type="PROSITE" id="PS50931"/>
    </source>
</evidence>
<name>A0ABW4WFJ7_9HYPH</name>
<dbReference type="PANTHER" id="PTHR30427:SF1">
    <property type="entry name" value="TRANSCRIPTIONAL ACTIVATOR PROTEIN LYSR"/>
    <property type="match status" value="1"/>
</dbReference>
<dbReference type="InterPro" id="IPR005119">
    <property type="entry name" value="LysR_subst-bd"/>
</dbReference>
<dbReference type="InterPro" id="IPR036388">
    <property type="entry name" value="WH-like_DNA-bd_sf"/>
</dbReference>
<dbReference type="PRINTS" id="PR00039">
    <property type="entry name" value="HTHLYSR"/>
</dbReference>
<keyword evidence="3" id="KW-0238">DNA-binding</keyword>
<dbReference type="PROSITE" id="PS50931">
    <property type="entry name" value="HTH_LYSR"/>
    <property type="match status" value="1"/>
</dbReference>
<evidence type="ECO:0000256" key="3">
    <source>
        <dbReference type="ARBA" id="ARBA00023125"/>
    </source>
</evidence>
<evidence type="ECO:0000313" key="6">
    <source>
        <dbReference type="EMBL" id="MFD2054946.1"/>
    </source>
</evidence>
<gene>
    <name evidence="6" type="ORF">ACFSQT_18345</name>
</gene>
<evidence type="ECO:0000256" key="4">
    <source>
        <dbReference type="ARBA" id="ARBA00023163"/>
    </source>
</evidence>
<keyword evidence="2" id="KW-0805">Transcription regulation</keyword>
<dbReference type="Proteomes" id="UP001597349">
    <property type="component" value="Unassembled WGS sequence"/>
</dbReference>
<comment type="caution">
    <text evidence="6">The sequence shown here is derived from an EMBL/GenBank/DDBJ whole genome shotgun (WGS) entry which is preliminary data.</text>
</comment>
<organism evidence="6 7">
    <name type="scientific">Mesorhizobium calcicola</name>
    <dbReference type="NCBI Taxonomy" id="1300310"/>
    <lineage>
        <taxon>Bacteria</taxon>
        <taxon>Pseudomonadati</taxon>
        <taxon>Pseudomonadota</taxon>
        <taxon>Alphaproteobacteria</taxon>
        <taxon>Hyphomicrobiales</taxon>
        <taxon>Phyllobacteriaceae</taxon>
        <taxon>Mesorhizobium</taxon>
    </lineage>
</organism>
<dbReference type="InterPro" id="IPR036390">
    <property type="entry name" value="WH_DNA-bd_sf"/>
</dbReference>
<proteinExistence type="inferred from homology"/>
<dbReference type="Gene3D" id="3.40.190.290">
    <property type="match status" value="1"/>
</dbReference>
<accession>A0ABW4WFJ7</accession>